<feature type="signal peptide" evidence="4">
    <location>
        <begin position="1"/>
        <end position="23"/>
    </location>
</feature>
<evidence type="ECO:0000256" key="3">
    <source>
        <dbReference type="ARBA" id="ARBA00022825"/>
    </source>
</evidence>
<organism evidence="6 7">
    <name type="scientific">Mycoplasmopsis agassizii</name>
    <dbReference type="NCBI Taxonomy" id="33922"/>
    <lineage>
        <taxon>Bacteria</taxon>
        <taxon>Bacillati</taxon>
        <taxon>Mycoplasmatota</taxon>
        <taxon>Mycoplasmoidales</taxon>
        <taxon>Metamycoplasmataceae</taxon>
        <taxon>Mycoplasmopsis</taxon>
    </lineage>
</organism>
<reference evidence="7" key="1">
    <citation type="submission" date="2017-08" db="EMBL/GenBank/DDBJ databases">
        <authorList>
            <person name="Alvarez-Ponce D."/>
            <person name="Weitzman C.L."/>
            <person name="Tillett R.L."/>
            <person name="Sandmeier F.C."/>
            <person name="Tracy C.R."/>
        </authorList>
    </citation>
    <scope>NUCLEOTIDE SEQUENCE [LARGE SCALE GENOMIC DNA]</scope>
    <source>
        <strain evidence="7">723</strain>
    </source>
</reference>
<dbReference type="RefSeq" id="WP_095334433.1">
    <property type="nucleotide sequence ID" value="NZ_NQNY01000001.1"/>
</dbReference>
<dbReference type="SUPFAM" id="SSF52743">
    <property type="entry name" value="Subtilisin-like"/>
    <property type="match status" value="1"/>
</dbReference>
<evidence type="ECO:0000256" key="4">
    <source>
        <dbReference type="SAM" id="SignalP"/>
    </source>
</evidence>
<dbReference type="InterPro" id="IPR036852">
    <property type="entry name" value="Peptidase_S8/S53_dom_sf"/>
</dbReference>
<dbReference type="EMBL" id="NQNY01000001">
    <property type="protein sequence ID" value="PAK21777.1"/>
    <property type="molecule type" value="Genomic_DNA"/>
</dbReference>
<gene>
    <name evidence="6" type="ORF">CJJ23_00325</name>
</gene>
<dbReference type="GO" id="GO:0004252">
    <property type="term" value="F:serine-type endopeptidase activity"/>
    <property type="evidence" value="ECO:0007669"/>
    <property type="project" value="InterPro"/>
</dbReference>
<keyword evidence="4" id="KW-0732">Signal</keyword>
<dbReference type="Gene3D" id="3.40.50.200">
    <property type="entry name" value="Peptidase S8/S53 domain"/>
    <property type="match status" value="1"/>
</dbReference>
<dbReference type="PROSITE" id="PS00138">
    <property type="entry name" value="SUBTILASE_SER"/>
    <property type="match status" value="1"/>
</dbReference>
<feature type="chain" id="PRO_5013193419" description="Peptidase S8/S53 domain-containing protein" evidence="4">
    <location>
        <begin position="24"/>
        <end position="707"/>
    </location>
</feature>
<keyword evidence="3" id="KW-0720">Serine protease</keyword>
<dbReference type="Proteomes" id="UP000216943">
    <property type="component" value="Unassembled WGS sequence"/>
</dbReference>
<feature type="domain" description="Peptidase S8/S53" evidence="5">
    <location>
        <begin position="231"/>
        <end position="447"/>
    </location>
</feature>
<comment type="caution">
    <text evidence="6">The sequence shown here is derived from an EMBL/GenBank/DDBJ whole genome shotgun (WGS) entry which is preliminary data.</text>
</comment>
<protein>
    <recommendedName>
        <fullName evidence="5">Peptidase S8/S53 domain-containing protein</fullName>
    </recommendedName>
</protein>
<evidence type="ECO:0000256" key="1">
    <source>
        <dbReference type="ARBA" id="ARBA00022670"/>
    </source>
</evidence>
<proteinExistence type="predicted"/>
<dbReference type="InterPro" id="IPR023828">
    <property type="entry name" value="Peptidase_S8_Ser-AS"/>
</dbReference>
<dbReference type="InterPro" id="IPR000209">
    <property type="entry name" value="Peptidase_S8/S53_dom"/>
</dbReference>
<dbReference type="Pfam" id="PF00082">
    <property type="entry name" value="Peptidase_S8"/>
    <property type="match status" value="1"/>
</dbReference>
<dbReference type="GO" id="GO:0016020">
    <property type="term" value="C:membrane"/>
    <property type="evidence" value="ECO:0007669"/>
    <property type="project" value="TreeGrafter"/>
</dbReference>
<dbReference type="OrthoDB" id="399915at2"/>
<dbReference type="PANTHER" id="PTHR42884">
    <property type="entry name" value="PROPROTEIN CONVERTASE SUBTILISIN/KEXIN-RELATED"/>
    <property type="match status" value="1"/>
</dbReference>
<evidence type="ECO:0000313" key="6">
    <source>
        <dbReference type="EMBL" id="PAK21777.1"/>
    </source>
</evidence>
<evidence type="ECO:0000256" key="2">
    <source>
        <dbReference type="ARBA" id="ARBA00022801"/>
    </source>
</evidence>
<accession>A0A269TK96</accession>
<sequence>MAKAIFNLFNLTSATLAPLHAVAATQNQSVDINNKFDPNFLLKINRNGYSDEEKNKNINKPVEVLVRINDTVDFSEYEKNRDITKMIEQYDKQNEKFILSVKEELKDLQVSRYSHTSPYVTFIFRNREKLELNLMLLAMLNDSIVVTTNEMTDVALEASAEEDFLNLTYTIPYNKSLNEKHFETVGFAEQRKKENSVFDFQSVFLKTIRNVKVEIFEAENTISKTNPSFKDKNLHFYKDNKNEEETSHADRVAAIAFGEYGADTQVQDIYTVYENSDHHSHLLPEFSSWLSKMDWLISSGVMVINNSWSYKHEKSKVNKYKFYYGYSEEAYYLDFIARKYGIISVWSSGNSLDKGDYVINSDTLSHNSVVVGSTNLSGTKLSYFSEYRLADSNILTKPLVVAPGEEYEFYLTSNPKLLYGKEKKGTSYSAPLVTGLITTLLRNNYDLVGKLEAILTILTVGSKEIEGYSEKQSNGLNEKVGAGLVNYELMQKAANNVKTISVSDKSKEEIIDIGKILKGQNLTISTSWLFDAGYLNKPLQKPEIPMDDYYFYSMQEMNKYNFGDGVLPGFPSATWDKINKVAHEKWLLSWETDPRKTDYEKALNEYNNYNPSILDGKYKNEWKTTEYLKAKYGESWYIPTNIDLIIEKYDETNEKWVSVSSSTSLTSNIEFIRHKVLEEGTYRAIVKQIGQNKSTQPVKGAITYVIQ</sequence>
<dbReference type="GO" id="GO:0016485">
    <property type="term" value="P:protein processing"/>
    <property type="evidence" value="ECO:0007669"/>
    <property type="project" value="TreeGrafter"/>
</dbReference>
<evidence type="ECO:0000313" key="7">
    <source>
        <dbReference type="Proteomes" id="UP000216943"/>
    </source>
</evidence>
<keyword evidence="2" id="KW-0378">Hydrolase</keyword>
<name>A0A269TK96_9BACT</name>
<dbReference type="PANTHER" id="PTHR42884:SF14">
    <property type="entry name" value="NEUROENDOCRINE CONVERTASE 1"/>
    <property type="match status" value="1"/>
</dbReference>
<dbReference type="AlphaFoldDB" id="A0A269TK96"/>
<evidence type="ECO:0000259" key="5">
    <source>
        <dbReference type="Pfam" id="PF00082"/>
    </source>
</evidence>
<keyword evidence="1" id="KW-0645">Protease</keyword>